<comment type="subcellular location">
    <subcellularLocation>
        <location evidence="1">Endoplasmic reticulum membrane</location>
        <topology evidence="1">Single-pass membrane protein</topology>
    </subcellularLocation>
</comment>
<keyword evidence="10" id="KW-0732">Signal</keyword>
<evidence type="ECO:0000256" key="4">
    <source>
        <dbReference type="ARBA" id="ARBA00022824"/>
    </source>
</evidence>
<dbReference type="PANTHER" id="PTHR11073">
    <property type="entry name" value="CALRETICULIN AND CALNEXIN"/>
    <property type="match status" value="1"/>
</dbReference>
<dbReference type="EMBL" id="PJQD01000048">
    <property type="protein sequence ID" value="POY72605.1"/>
    <property type="molecule type" value="Genomic_DNA"/>
</dbReference>
<evidence type="ECO:0000256" key="2">
    <source>
        <dbReference type="ARBA" id="ARBA00010983"/>
    </source>
</evidence>
<feature type="region of interest" description="Disordered" evidence="11">
    <location>
        <begin position="231"/>
        <end position="313"/>
    </location>
</feature>
<dbReference type="SUPFAM" id="SSF63887">
    <property type="entry name" value="P-domain of calnexin/calreticulin"/>
    <property type="match status" value="1"/>
</dbReference>
<name>A0A2S5B771_9BASI</name>
<dbReference type="OrthoDB" id="1938156at2759"/>
<keyword evidence="3 10" id="KW-0812">Transmembrane</keyword>
<dbReference type="Pfam" id="PF00262">
    <property type="entry name" value="Calreticulin"/>
    <property type="match status" value="1"/>
</dbReference>
<dbReference type="InterPro" id="IPR013320">
    <property type="entry name" value="ConA-like_dom_sf"/>
</dbReference>
<dbReference type="InterPro" id="IPR018124">
    <property type="entry name" value="Calret/calnex_CS"/>
</dbReference>
<evidence type="ECO:0000256" key="3">
    <source>
        <dbReference type="ARBA" id="ARBA00022692"/>
    </source>
</evidence>
<dbReference type="SUPFAM" id="SSF49899">
    <property type="entry name" value="Concanavalin A-like lectins/glucanases"/>
    <property type="match status" value="2"/>
</dbReference>
<dbReference type="PROSITE" id="PS00804">
    <property type="entry name" value="CALRETICULIN_2"/>
    <property type="match status" value="1"/>
</dbReference>
<dbReference type="FunFam" id="2.10.250.10:FF:000001">
    <property type="entry name" value="Calnexin homolog"/>
    <property type="match status" value="1"/>
</dbReference>
<accession>A0A2S5B771</accession>
<evidence type="ECO:0000256" key="7">
    <source>
        <dbReference type="ARBA" id="ARBA00023186"/>
    </source>
</evidence>
<keyword evidence="9" id="KW-1015">Disulfide bond</keyword>
<evidence type="ECO:0000256" key="9">
    <source>
        <dbReference type="PIRSR" id="PIRSR601580-3"/>
    </source>
</evidence>
<sequence length="585" mass="63676">MRYSLIPLSAVLALSTYVAAESAPAFTPSAVQGIFVEQFEDADALNSRWSPSRATKEERQGEVFSYVGKWQVEEPTVYPGLQDDLGLVLSTKAAHHAISAPLDEVFDPKGKPLVLSYEVKLQKGLDCGGAYIKLLSESSEGIHAEEFSDKTPYSIDSTIMFGPDRCGATSKVHFIFRHKNPVTGEIEEKHLKATPSPKISKTTAVYSLIVRPDQTYEIRINNETAKSGSLLEDFTPAVNPPKEIDDPEDIKPADWVETPKISDPDAVKPADWDEDAPESIEDPDAVRPADWLENEPATVADPDAEKPEEWSDEDDGDWIAPQVPNPKCVGVSGCGPWKRPEIPNPEYKGKWFAPLIDNPDYKGPWAPRKIANPNYYEDLSPADFSPIAGLGFELWSMTDGILFDNIYLGTSESDLDQFISETYAVKAPLEQALEEADKAKEEAAAKKLNEASANEPDMASDPVGWAKFKAQQFFDEALQDPKKALIERPLTGGVLGVVFATLIGMLGVVLSLIMPGSAAAPKAKAQVQAAAKKVSEKAAEVVDQIKEDVPVAEAAEQVHEVAEGVRTRSTRAKVAAQENAKAASS</sequence>
<proteinExistence type="inferred from homology"/>
<keyword evidence="6 10" id="KW-0472">Membrane</keyword>
<keyword evidence="5 10" id="KW-1133">Transmembrane helix</keyword>
<dbReference type="FunFam" id="2.60.120.200:FF:000011">
    <property type="entry name" value="Probable calnexin"/>
    <property type="match status" value="1"/>
</dbReference>
<feature type="disulfide bond" evidence="9">
    <location>
        <begin position="127"/>
        <end position="166"/>
    </location>
</feature>
<dbReference type="GO" id="GO:0051082">
    <property type="term" value="F:unfolded protein binding"/>
    <property type="evidence" value="ECO:0007669"/>
    <property type="project" value="InterPro"/>
</dbReference>
<dbReference type="Proteomes" id="UP000237144">
    <property type="component" value="Unassembled WGS sequence"/>
</dbReference>
<evidence type="ECO:0000256" key="10">
    <source>
        <dbReference type="RuleBase" id="RU362126"/>
    </source>
</evidence>
<dbReference type="InterPro" id="IPR009033">
    <property type="entry name" value="Calreticulin/calnexin_P_dom_sf"/>
</dbReference>
<feature type="chain" id="PRO_5015371634" description="Calnexin" evidence="10">
    <location>
        <begin position="21"/>
        <end position="585"/>
    </location>
</feature>
<feature type="compositionally biased region" description="Basic and acidic residues" evidence="11">
    <location>
        <begin position="260"/>
        <end position="271"/>
    </location>
</feature>
<dbReference type="GO" id="GO:0036503">
    <property type="term" value="P:ERAD pathway"/>
    <property type="evidence" value="ECO:0007669"/>
    <property type="project" value="TreeGrafter"/>
</dbReference>
<evidence type="ECO:0000313" key="13">
    <source>
        <dbReference type="Proteomes" id="UP000237144"/>
    </source>
</evidence>
<feature type="signal peptide" evidence="10">
    <location>
        <begin position="1"/>
        <end position="20"/>
    </location>
</feature>
<feature type="compositionally biased region" description="Acidic residues" evidence="11">
    <location>
        <begin position="272"/>
        <end position="283"/>
    </location>
</feature>
<evidence type="ECO:0000256" key="11">
    <source>
        <dbReference type="SAM" id="MobiDB-lite"/>
    </source>
</evidence>
<evidence type="ECO:0000256" key="1">
    <source>
        <dbReference type="ARBA" id="ARBA00004389"/>
    </source>
</evidence>
<dbReference type="STRING" id="741276.A0A2S5B771"/>
<dbReference type="GO" id="GO:0006457">
    <property type="term" value="P:protein folding"/>
    <property type="evidence" value="ECO:0007669"/>
    <property type="project" value="InterPro"/>
</dbReference>
<comment type="similarity">
    <text evidence="2 10">Belongs to the calreticulin family.</text>
</comment>
<evidence type="ECO:0000313" key="12">
    <source>
        <dbReference type="EMBL" id="POY72605.1"/>
    </source>
</evidence>
<comment type="caution">
    <text evidence="12">The sequence shown here is derived from an EMBL/GenBank/DDBJ whole genome shotgun (WGS) entry which is preliminary data.</text>
</comment>
<dbReference type="PROSITE" id="PS00803">
    <property type="entry name" value="CALRETICULIN_1"/>
    <property type="match status" value="1"/>
</dbReference>
<dbReference type="PRINTS" id="PR00626">
    <property type="entry name" value="CALRETICULIN"/>
</dbReference>
<reference evidence="12 13" key="1">
    <citation type="journal article" date="2018" name="Front. Microbiol.">
        <title>Prospects for Fungal Bioremediation of Acidic Radioactive Waste Sites: Characterization and Genome Sequence of Rhodotorula taiwanensis MD1149.</title>
        <authorList>
            <person name="Tkavc R."/>
            <person name="Matrosova V.Y."/>
            <person name="Grichenko O.E."/>
            <person name="Gostincar C."/>
            <person name="Volpe R.P."/>
            <person name="Klimenkova P."/>
            <person name="Gaidamakova E.K."/>
            <person name="Zhou C.E."/>
            <person name="Stewart B.J."/>
            <person name="Lyman M.G."/>
            <person name="Malfatti S.A."/>
            <person name="Rubinfeld B."/>
            <person name="Courtot M."/>
            <person name="Singh J."/>
            <person name="Dalgard C.L."/>
            <person name="Hamilton T."/>
            <person name="Frey K.G."/>
            <person name="Gunde-Cimerman N."/>
            <person name="Dugan L."/>
            <person name="Daly M.J."/>
        </authorList>
    </citation>
    <scope>NUCLEOTIDE SEQUENCE [LARGE SCALE GENOMIC DNA]</scope>
    <source>
        <strain evidence="12 13">MD1149</strain>
    </source>
</reference>
<evidence type="ECO:0000256" key="5">
    <source>
        <dbReference type="ARBA" id="ARBA00022989"/>
    </source>
</evidence>
<dbReference type="GO" id="GO:0005789">
    <property type="term" value="C:endoplasmic reticulum membrane"/>
    <property type="evidence" value="ECO:0007669"/>
    <property type="project" value="UniProtKB-SubCell"/>
</dbReference>
<keyword evidence="13" id="KW-1185">Reference proteome</keyword>
<dbReference type="PANTHER" id="PTHR11073:SF1">
    <property type="entry name" value="CALNEXIN 14D-RELATED"/>
    <property type="match status" value="1"/>
</dbReference>
<dbReference type="Gene3D" id="2.60.120.200">
    <property type="match status" value="1"/>
</dbReference>
<keyword evidence="7 10" id="KW-0143">Chaperone</keyword>
<gene>
    <name evidence="12" type="ORF">BMF94_4433</name>
</gene>
<evidence type="ECO:0000256" key="8">
    <source>
        <dbReference type="ARBA" id="ARBA00040224"/>
    </source>
</evidence>
<dbReference type="InterPro" id="IPR001580">
    <property type="entry name" value="Calret/calnex"/>
</dbReference>
<organism evidence="12 13">
    <name type="scientific">Rhodotorula taiwanensis</name>
    <dbReference type="NCBI Taxonomy" id="741276"/>
    <lineage>
        <taxon>Eukaryota</taxon>
        <taxon>Fungi</taxon>
        <taxon>Dikarya</taxon>
        <taxon>Basidiomycota</taxon>
        <taxon>Pucciniomycotina</taxon>
        <taxon>Microbotryomycetes</taxon>
        <taxon>Sporidiobolales</taxon>
        <taxon>Sporidiobolaceae</taxon>
        <taxon>Rhodotorula</taxon>
    </lineage>
</organism>
<protein>
    <recommendedName>
        <fullName evidence="8">Calnexin</fullName>
    </recommendedName>
</protein>
<dbReference type="AlphaFoldDB" id="A0A2S5B771"/>
<dbReference type="GO" id="GO:0005509">
    <property type="term" value="F:calcium ion binding"/>
    <property type="evidence" value="ECO:0007669"/>
    <property type="project" value="InterPro"/>
</dbReference>
<evidence type="ECO:0000256" key="6">
    <source>
        <dbReference type="ARBA" id="ARBA00023136"/>
    </source>
</evidence>
<dbReference type="Gene3D" id="2.10.250.10">
    <property type="entry name" value="Calreticulin/calnexin, P domain"/>
    <property type="match status" value="1"/>
</dbReference>
<keyword evidence="4 10" id="KW-0256">Endoplasmic reticulum</keyword>
<feature type="transmembrane region" description="Helical" evidence="10">
    <location>
        <begin position="490"/>
        <end position="514"/>
    </location>
</feature>